<dbReference type="Proteomes" id="UP001649381">
    <property type="component" value="Unassembled WGS sequence"/>
</dbReference>
<dbReference type="EMBL" id="JAKIJS010000003">
    <property type="protein sequence ID" value="MCF6139397.1"/>
    <property type="molecule type" value="Genomic_DNA"/>
</dbReference>
<dbReference type="SMART" id="SM00450">
    <property type="entry name" value="RHOD"/>
    <property type="match status" value="1"/>
</dbReference>
<dbReference type="Pfam" id="PF00581">
    <property type="entry name" value="Rhodanese"/>
    <property type="match status" value="1"/>
</dbReference>
<dbReference type="PANTHER" id="PTHR43031:SF17">
    <property type="entry name" value="SULFURTRANSFERASE YTWF-RELATED"/>
    <property type="match status" value="1"/>
</dbReference>
<dbReference type="InterPro" id="IPR036873">
    <property type="entry name" value="Rhodanese-like_dom_sf"/>
</dbReference>
<reference evidence="2 3" key="1">
    <citation type="submission" date="2022-01" db="EMBL/GenBank/DDBJ databases">
        <title>Alkalihalobacillus sp. EGI L200015, a novel bacterium isolated from a salt lake sediment.</title>
        <authorList>
            <person name="Gao L."/>
            <person name="Fang B.-Z."/>
            <person name="Li W.-J."/>
        </authorList>
    </citation>
    <scope>NUCLEOTIDE SEQUENCE [LARGE SCALE GENOMIC DNA]</scope>
    <source>
        <strain evidence="2 3">KCTC 12718</strain>
    </source>
</reference>
<dbReference type="Gene3D" id="3.40.250.10">
    <property type="entry name" value="Rhodanese-like domain"/>
    <property type="match status" value="1"/>
</dbReference>
<gene>
    <name evidence="2" type="ORF">L2716_16850</name>
</gene>
<dbReference type="PANTHER" id="PTHR43031">
    <property type="entry name" value="FAD-DEPENDENT OXIDOREDUCTASE"/>
    <property type="match status" value="1"/>
</dbReference>
<dbReference type="InterPro" id="IPR050229">
    <property type="entry name" value="GlpE_sulfurtransferase"/>
</dbReference>
<evidence type="ECO:0000313" key="2">
    <source>
        <dbReference type="EMBL" id="MCF6139397.1"/>
    </source>
</evidence>
<dbReference type="CDD" id="cd00158">
    <property type="entry name" value="RHOD"/>
    <property type="match status" value="1"/>
</dbReference>
<evidence type="ECO:0000313" key="3">
    <source>
        <dbReference type="Proteomes" id="UP001649381"/>
    </source>
</evidence>
<sequence length="101" mass="11449">MKTIQPKQVEEQLTNNEKISIIDVRQNEEVANGMIPEATHIPLDELPERYNEIPKGEEHVMVCRSGNRSGKAAQFLQEKGFSVLNMDGGMLKWNGQTEPKK</sequence>
<keyword evidence="3" id="KW-1185">Reference proteome</keyword>
<protein>
    <submittedName>
        <fullName evidence="2">Rhodanese-like domain-containing protein</fullName>
    </submittedName>
</protein>
<dbReference type="PROSITE" id="PS50206">
    <property type="entry name" value="RHODANESE_3"/>
    <property type="match status" value="1"/>
</dbReference>
<proteinExistence type="predicted"/>
<feature type="domain" description="Rhodanese" evidence="1">
    <location>
        <begin position="15"/>
        <end position="99"/>
    </location>
</feature>
<dbReference type="InterPro" id="IPR001763">
    <property type="entry name" value="Rhodanese-like_dom"/>
</dbReference>
<name>A0ABS9H376_9BACL</name>
<organism evidence="2 3">
    <name type="scientific">Pseudalkalibacillus berkeleyi</name>
    <dbReference type="NCBI Taxonomy" id="1069813"/>
    <lineage>
        <taxon>Bacteria</taxon>
        <taxon>Bacillati</taxon>
        <taxon>Bacillota</taxon>
        <taxon>Bacilli</taxon>
        <taxon>Bacillales</taxon>
        <taxon>Fictibacillaceae</taxon>
        <taxon>Pseudalkalibacillus</taxon>
    </lineage>
</organism>
<evidence type="ECO:0000259" key="1">
    <source>
        <dbReference type="PROSITE" id="PS50206"/>
    </source>
</evidence>
<comment type="caution">
    <text evidence="2">The sequence shown here is derived from an EMBL/GenBank/DDBJ whole genome shotgun (WGS) entry which is preliminary data.</text>
</comment>
<dbReference type="RefSeq" id="WP_236338334.1">
    <property type="nucleotide sequence ID" value="NZ_JAKIJS010000003.1"/>
</dbReference>
<accession>A0ABS9H376</accession>
<dbReference type="SUPFAM" id="SSF52821">
    <property type="entry name" value="Rhodanese/Cell cycle control phosphatase"/>
    <property type="match status" value="1"/>
</dbReference>